<evidence type="ECO:0000313" key="4">
    <source>
        <dbReference type="EMBL" id="GGE15451.1"/>
    </source>
</evidence>
<comment type="caution">
    <text evidence="4">The sequence shown here is derived from an EMBL/GenBank/DDBJ whole genome shotgun (WGS) entry which is preliminary data.</text>
</comment>
<accession>A0A916ZW07</accession>
<keyword evidence="5" id="KW-1185">Reference proteome</keyword>
<dbReference type="RefSeq" id="WP_188911349.1">
    <property type="nucleotide sequence ID" value="NZ_BMIQ01000006.1"/>
</dbReference>
<gene>
    <name evidence="4" type="ORF">GCM10011390_38190</name>
</gene>
<dbReference type="GO" id="GO:0003839">
    <property type="term" value="F:gamma-glutamylcyclotransferase activity"/>
    <property type="evidence" value="ECO:0007669"/>
    <property type="project" value="InterPro"/>
</dbReference>
<dbReference type="InterPro" id="IPR013024">
    <property type="entry name" value="GGCT-like"/>
</dbReference>
<sequence length="145" mass="16172">MFYFAYGSNLCRRHFSALCPAAGLVGPARLVGYRLVFRGFADIEPAPGECVPGGLWRVTPACRAALDRYEEVERGLYRPVDVDVELVPREEGEGRSPIAAFSYRMLEEGYRPPVPAYLSVIAGGYRDFGWDETLLDRAGLAKHRD</sequence>
<protein>
    <submittedName>
        <fullName evidence="4">Gamma-glutamylcyclotransferase</fullName>
    </submittedName>
</protein>
<reference evidence="4" key="2">
    <citation type="submission" date="2020-09" db="EMBL/GenBank/DDBJ databases">
        <authorList>
            <person name="Sun Q."/>
            <person name="Zhou Y."/>
        </authorList>
    </citation>
    <scope>NUCLEOTIDE SEQUENCE</scope>
    <source>
        <strain evidence="4">CGMCC 1.15367</strain>
    </source>
</reference>
<dbReference type="InterPro" id="IPR017939">
    <property type="entry name" value="G-Glutamylcylcotransferase"/>
</dbReference>
<evidence type="ECO:0000256" key="2">
    <source>
        <dbReference type="PIRSR" id="PIRSR617939-1"/>
    </source>
</evidence>
<evidence type="ECO:0000259" key="3">
    <source>
        <dbReference type="Pfam" id="PF06094"/>
    </source>
</evidence>
<dbReference type="PANTHER" id="PTHR12935">
    <property type="entry name" value="GAMMA-GLUTAMYLCYCLOTRANSFERASE"/>
    <property type="match status" value="1"/>
</dbReference>
<dbReference type="EMBL" id="BMIQ01000006">
    <property type="protein sequence ID" value="GGE15451.1"/>
    <property type="molecule type" value="Genomic_DNA"/>
</dbReference>
<dbReference type="Pfam" id="PF06094">
    <property type="entry name" value="GGACT"/>
    <property type="match status" value="1"/>
</dbReference>
<proteinExistence type="predicted"/>
<evidence type="ECO:0000256" key="1">
    <source>
        <dbReference type="ARBA" id="ARBA00023239"/>
    </source>
</evidence>
<evidence type="ECO:0000313" key="5">
    <source>
        <dbReference type="Proteomes" id="UP000644699"/>
    </source>
</evidence>
<reference evidence="4" key="1">
    <citation type="journal article" date="2014" name="Int. J. Syst. Evol. Microbiol.">
        <title>Complete genome sequence of Corynebacterium casei LMG S-19264T (=DSM 44701T), isolated from a smear-ripened cheese.</title>
        <authorList>
            <consortium name="US DOE Joint Genome Institute (JGI-PGF)"/>
            <person name="Walter F."/>
            <person name="Albersmeier A."/>
            <person name="Kalinowski J."/>
            <person name="Ruckert C."/>
        </authorList>
    </citation>
    <scope>NUCLEOTIDE SEQUENCE</scope>
    <source>
        <strain evidence="4">CGMCC 1.15367</strain>
    </source>
</reference>
<organism evidence="4 5">
    <name type="scientific">Aureimonas endophytica</name>
    <dbReference type="NCBI Taxonomy" id="2027858"/>
    <lineage>
        <taxon>Bacteria</taxon>
        <taxon>Pseudomonadati</taxon>
        <taxon>Pseudomonadota</taxon>
        <taxon>Alphaproteobacteria</taxon>
        <taxon>Hyphomicrobiales</taxon>
        <taxon>Aurantimonadaceae</taxon>
        <taxon>Aureimonas</taxon>
    </lineage>
</organism>
<dbReference type="InterPro" id="IPR009288">
    <property type="entry name" value="AIG2-like_dom"/>
</dbReference>
<feature type="active site" description="Proton acceptor" evidence="2">
    <location>
        <position position="70"/>
    </location>
</feature>
<dbReference type="InterPro" id="IPR036568">
    <property type="entry name" value="GGCT-like_sf"/>
</dbReference>
<dbReference type="SUPFAM" id="SSF110857">
    <property type="entry name" value="Gamma-glutamyl cyclotransferase-like"/>
    <property type="match status" value="1"/>
</dbReference>
<dbReference type="AlphaFoldDB" id="A0A916ZW07"/>
<dbReference type="Gene3D" id="3.10.490.10">
    <property type="entry name" value="Gamma-glutamyl cyclotransferase-like"/>
    <property type="match status" value="1"/>
</dbReference>
<name>A0A916ZW07_9HYPH</name>
<dbReference type="CDD" id="cd06661">
    <property type="entry name" value="GGCT_like"/>
    <property type="match status" value="1"/>
</dbReference>
<feature type="domain" description="Gamma-glutamylcyclotransferase AIG2-like" evidence="3">
    <location>
        <begin position="3"/>
        <end position="106"/>
    </location>
</feature>
<dbReference type="Proteomes" id="UP000644699">
    <property type="component" value="Unassembled WGS sequence"/>
</dbReference>
<keyword evidence="1" id="KW-0456">Lyase</keyword>
<dbReference type="PANTHER" id="PTHR12935:SF0">
    <property type="entry name" value="GAMMA-GLUTAMYLCYCLOTRANSFERASE"/>
    <property type="match status" value="1"/>
</dbReference>